<dbReference type="STRING" id="1618436.UV59_C0048G0001"/>
<keyword evidence="1" id="KW-1133">Transmembrane helix</keyword>
<comment type="caution">
    <text evidence="2">The sequence shown here is derived from an EMBL/GenBank/DDBJ whole genome shotgun (WGS) entry which is preliminary data.</text>
</comment>
<sequence length="161" mass="16879">MQSELKKTVATAQKSIIHNLDGKPMKKQTKLTASLPLIILALAIVFSGGVTGYVLAQNKGTKTAVNVTGGGTTAEGLPKVVGVVSANCKDTGEGDLKESGTEDGVGSHHLERPGGISQNIYLVSSVVTLDEYVGKKVRVTGETFASEKAGWFMDVCKLEVM</sequence>
<gene>
    <name evidence="2" type="ORF">UV59_C0048G0001</name>
</gene>
<evidence type="ECO:0000313" key="2">
    <source>
        <dbReference type="EMBL" id="KKS83162.1"/>
    </source>
</evidence>
<evidence type="ECO:0000313" key="3">
    <source>
        <dbReference type="Proteomes" id="UP000034543"/>
    </source>
</evidence>
<feature type="transmembrane region" description="Helical" evidence="1">
    <location>
        <begin position="33"/>
        <end position="56"/>
    </location>
</feature>
<keyword evidence="1" id="KW-0472">Membrane</keyword>
<dbReference type="Proteomes" id="UP000034543">
    <property type="component" value="Unassembled WGS sequence"/>
</dbReference>
<name>A0A0G1CCA5_9BACT</name>
<dbReference type="AlphaFoldDB" id="A0A0G1CCA5"/>
<dbReference type="EMBL" id="LCFB01000048">
    <property type="protein sequence ID" value="KKS83162.1"/>
    <property type="molecule type" value="Genomic_DNA"/>
</dbReference>
<organism evidence="2 3">
    <name type="scientific">Candidatus Gottesmanbacteria bacterium GW2011_GWA1_43_11</name>
    <dbReference type="NCBI Taxonomy" id="1618436"/>
    <lineage>
        <taxon>Bacteria</taxon>
        <taxon>Candidatus Gottesmaniibacteriota</taxon>
    </lineage>
</organism>
<evidence type="ECO:0000256" key="1">
    <source>
        <dbReference type="SAM" id="Phobius"/>
    </source>
</evidence>
<accession>A0A0G1CCA5</accession>
<reference evidence="2 3" key="1">
    <citation type="journal article" date="2015" name="Nature">
        <title>rRNA introns, odd ribosomes, and small enigmatic genomes across a large radiation of phyla.</title>
        <authorList>
            <person name="Brown C.T."/>
            <person name="Hug L.A."/>
            <person name="Thomas B.C."/>
            <person name="Sharon I."/>
            <person name="Castelle C.J."/>
            <person name="Singh A."/>
            <person name="Wilkins M.J."/>
            <person name="Williams K.H."/>
            <person name="Banfield J.F."/>
        </authorList>
    </citation>
    <scope>NUCLEOTIDE SEQUENCE [LARGE SCALE GENOMIC DNA]</scope>
</reference>
<protein>
    <submittedName>
        <fullName evidence="2">Uncharacterized protein</fullName>
    </submittedName>
</protein>
<keyword evidence="1" id="KW-0812">Transmembrane</keyword>
<proteinExistence type="predicted"/>